<dbReference type="CDD" id="cd02520">
    <property type="entry name" value="Glucosylceramide_synthase"/>
    <property type="match status" value="1"/>
</dbReference>
<comment type="subcellular location">
    <subcellularLocation>
        <location evidence="1">Membrane</location>
        <topology evidence="1">Multi-pass membrane protein</topology>
    </subcellularLocation>
</comment>
<comment type="pathway">
    <text evidence="3">Sphingolipid metabolism.</text>
</comment>
<feature type="transmembrane region" description="Helical" evidence="9">
    <location>
        <begin position="6"/>
        <end position="27"/>
    </location>
</feature>
<keyword evidence="8 9" id="KW-0472">Membrane</keyword>
<feature type="transmembrane region" description="Helical" evidence="9">
    <location>
        <begin position="347"/>
        <end position="367"/>
    </location>
</feature>
<sequence length="383" mass="40697">MGAFMGVVAILGWIFVALGLAGAAYALMAAGFARRFAARDEGGIENFPAVSILKPLHGDEPALEANLETFLAQDYPAPCQYVFGVQSPDDAAIAVVERLLKRHPAADAVLVVDKARHGTNPKIANLMNMRGAIRHDVVILSDSDIAVEAGYLRRIAAALAPERVGAVTCVYTGWAAAGLVSRLSAMGVSYHFLPNVMAGLGLKMTAPCFGSTIALKGKVLREIGGLAAFADQLADDNEIGRAVRAKGYEVAIPPFAVRHAATETTGSEWLSHELRWMRTIRTVDPAGHAGSLVTHAIPLAFLGLILTGWAPVAWGALATTILARLVLKWCIDTAFGEPAGPYWLMPVRDVLTFCVFVTSLFGSAVVWQKERLRVGGDGALSGR</sequence>
<evidence type="ECO:0000256" key="2">
    <source>
        <dbReference type="ARBA" id="ARBA00004760"/>
    </source>
</evidence>
<evidence type="ECO:0000256" key="9">
    <source>
        <dbReference type="SAM" id="Phobius"/>
    </source>
</evidence>
<dbReference type="PANTHER" id="PTHR12726">
    <property type="entry name" value="CERAMIDE GLUCOSYLTRANSFERASE"/>
    <property type="match status" value="1"/>
</dbReference>
<evidence type="ECO:0000256" key="5">
    <source>
        <dbReference type="ARBA" id="ARBA00022679"/>
    </source>
</evidence>
<dbReference type="InterPro" id="IPR017835">
    <property type="entry name" value="Hopen-assoc_HpnI"/>
</dbReference>
<reference evidence="10 11" key="1">
    <citation type="journal article" date="2019" name="Int. J. Syst. Evol. Microbiol.">
        <title>The Global Catalogue of Microorganisms (GCM) 10K type strain sequencing project: providing services to taxonomists for standard genome sequencing and annotation.</title>
        <authorList>
            <consortium name="The Broad Institute Genomics Platform"/>
            <consortium name="The Broad Institute Genome Sequencing Center for Infectious Disease"/>
            <person name="Wu L."/>
            <person name="Ma J."/>
        </authorList>
    </citation>
    <scope>NUCLEOTIDE SEQUENCE [LARGE SCALE GENOMIC DNA]</scope>
    <source>
        <strain evidence="10 11">JCM 15089</strain>
    </source>
</reference>
<dbReference type="Proteomes" id="UP001499951">
    <property type="component" value="Unassembled WGS sequence"/>
</dbReference>
<evidence type="ECO:0000256" key="7">
    <source>
        <dbReference type="ARBA" id="ARBA00022989"/>
    </source>
</evidence>
<dbReference type="SUPFAM" id="SSF53448">
    <property type="entry name" value="Nucleotide-diphospho-sugar transferases"/>
    <property type="match status" value="1"/>
</dbReference>
<evidence type="ECO:0000313" key="10">
    <source>
        <dbReference type="EMBL" id="GAA0586696.1"/>
    </source>
</evidence>
<evidence type="ECO:0000256" key="3">
    <source>
        <dbReference type="ARBA" id="ARBA00004991"/>
    </source>
</evidence>
<protein>
    <submittedName>
        <fullName evidence="10">Bacteriohopanetetrol glucosamine biosynthesis glycosyltransferase HpnI</fullName>
    </submittedName>
</protein>
<keyword evidence="11" id="KW-1185">Reference proteome</keyword>
<evidence type="ECO:0000313" key="11">
    <source>
        <dbReference type="Proteomes" id="UP001499951"/>
    </source>
</evidence>
<accession>A0ABN1FAV5</accession>
<dbReference type="PANTHER" id="PTHR12726:SF0">
    <property type="entry name" value="CERAMIDE GLUCOSYLTRANSFERASE"/>
    <property type="match status" value="1"/>
</dbReference>
<dbReference type="InterPro" id="IPR029044">
    <property type="entry name" value="Nucleotide-diphossugar_trans"/>
</dbReference>
<evidence type="ECO:0000256" key="6">
    <source>
        <dbReference type="ARBA" id="ARBA00022692"/>
    </source>
</evidence>
<feature type="transmembrane region" description="Helical" evidence="9">
    <location>
        <begin position="299"/>
        <end position="327"/>
    </location>
</feature>
<dbReference type="Gene3D" id="3.90.550.10">
    <property type="entry name" value="Spore Coat Polysaccharide Biosynthesis Protein SpsA, Chain A"/>
    <property type="match status" value="1"/>
</dbReference>
<name>A0ABN1FAV5_9PROT</name>
<dbReference type="EMBL" id="BAAADD010000012">
    <property type="protein sequence ID" value="GAA0586696.1"/>
    <property type="molecule type" value="Genomic_DNA"/>
</dbReference>
<gene>
    <name evidence="10" type="primary">hpnI</name>
    <name evidence="10" type="ORF">GCM10008942_39640</name>
</gene>
<keyword evidence="7 9" id="KW-1133">Transmembrane helix</keyword>
<keyword evidence="6 9" id="KW-0812">Transmembrane</keyword>
<keyword evidence="5" id="KW-0808">Transferase</keyword>
<organism evidence="10 11">
    <name type="scientific">Rhizomicrobium electricum</name>
    <dbReference type="NCBI Taxonomy" id="480070"/>
    <lineage>
        <taxon>Bacteria</taxon>
        <taxon>Pseudomonadati</taxon>
        <taxon>Pseudomonadota</taxon>
        <taxon>Alphaproteobacteria</taxon>
        <taxon>Micropepsales</taxon>
        <taxon>Micropepsaceae</taxon>
        <taxon>Rhizomicrobium</taxon>
    </lineage>
</organism>
<proteinExistence type="predicted"/>
<dbReference type="Pfam" id="PF13506">
    <property type="entry name" value="Glyco_transf_21"/>
    <property type="match status" value="1"/>
</dbReference>
<dbReference type="NCBIfam" id="TIGR03472">
    <property type="entry name" value="HpnI"/>
    <property type="match status" value="1"/>
</dbReference>
<comment type="pathway">
    <text evidence="2">Lipid metabolism; sphingolipid metabolism.</text>
</comment>
<keyword evidence="4" id="KW-0328">Glycosyltransferase</keyword>
<evidence type="ECO:0000256" key="1">
    <source>
        <dbReference type="ARBA" id="ARBA00004141"/>
    </source>
</evidence>
<evidence type="ECO:0000256" key="8">
    <source>
        <dbReference type="ARBA" id="ARBA00023136"/>
    </source>
</evidence>
<comment type="caution">
    <text evidence="10">The sequence shown here is derived from an EMBL/GenBank/DDBJ whole genome shotgun (WGS) entry which is preliminary data.</text>
</comment>
<evidence type="ECO:0000256" key="4">
    <source>
        <dbReference type="ARBA" id="ARBA00022676"/>
    </source>
</evidence>
<dbReference type="InterPro" id="IPR025993">
    <property type="entry name" value="Ceramide_glucosylTrfase"/>
</dbReference>